<dbReference type="Gene3D" id="3.40.50.2000">
    <property type="entry name" value="Glycogen Phosphorylase B"/>
    <property type="match status" value="1"/>
</dbReference>
<dbReference type="GO" id="GO:0009103">
    <property type="term" value="P:lipopolysaccharide biosynthetic process"/>
    <property type="evidence" value="ECO:0007669"/>
    <property type="project" value="TreeGrafter"/>
</dbReference>
<evidence type="ECO:0008006" key="3">
    <source>
        <dbReference type="Google" id="ProtNLM"/>
    </source>
</evidence>
<protein>
    <recommendedName>
        <fullName evidence="3">Glycosyltransferase 2-like domain-containing protein</fullName>
    </recommendedName>
</protein>
<proteinExistence type="predicted"/>
<dbReference type="PANTHER" id="PTHR46401">
    <property type="entry name" value="GLYCOSYLTRANSFERASE WBBK-RELATED"/>
    <property type="match status" value="1"/>
</dbReference>
<dbReference type="Gene3D" id="1.25.40.10">
    <property type="entry name" value="Tetratricopeptide repeat domain"/>
    <property type="match status" value="1"/>
</dbReference>
<organism evidence="2">
    <name type="scientific">viral metagenome</name>
    <dbReference type="NCBI Taxonomy" id="1070528"/>
    <lineage>
        <taxon>unclassified sequences</taxon>
        <taxon>metagenomes</taxon>
        <taxon>organismal metagenomes</taxon>
    </lineage>
</organism>
<dbReference type="SUPFAM" id="SSF53448">
    <property type="entry name" value="Nucleotide-diphospho-sugar transferases"/>
    <property type="match status" value="1"/>
</dbReference>
<keyword evidence="1" id="KW-0808">Transferase</keyword>
<dbReference type="AlphaFoldDB" id="A0A6C0KNQ3"/>
<dbReference type="CDD" id="cd03801">
    <property type="entry name" value="GT4_PimA-like"/>
    <property type="match status" value="1"/>
</dbReference>
<reference evidence="2" key="1">
    <citation type="journal article" date="2020" name="Nature">
        <title>Giant virus diversity and host interactions through global metagenomics.</title>
        <authorList>
            <person name="Schulz F."/>
            <person name="Roux S."/>
            <person name="Paez-Espino D."/>
            <person name="Jungbluth S."/>
            <person name="Walsh D.A."/>
            <person name="Denef V.J."/>
            <person name="McMahon K.D."/>
            <person name="Konstantinidis K.T."/>
            <person name="Eloe-Fadrosh E.A."/>
            <person name="Kyrpides N.C."/>
            <person name="Woyke T."/>
        </authorList>
    </citation>
    <scope>NUCLEOTIDE SEQUENCE</scope>
    <source>
        <strain evidence="2">GVMAG-S-3300013006-158</strain>
    </source>
</reference>
<dbReference type="Pfam" id="PF13692">
    <property type="entry name" value="Glyco_trans_1_4"/>
    <property type="match status" value="1"/>
</dbReference>
<dbReference type="CDD" id="cd02440">
    <property type="entry name" value="AdoMet_MTases"/>
    <property type="match status" value="1"/>
</dbReference>
<dbReference type="SUPFAM" id="SSF81901">
    <property type="entry name" value="HCP-like"/>
    <property type="match status" value="1"/>
</dbReference>
<accession>A0A6C0KNQ3</accession>
<dbReference type="PANTHER" id="PTHR46401:SF2">
    <property type="entry name" value="GLYCOSYLTRANSFERASE WBBK-RELATED"/>
    <property type="match status" value="1"/>
</dbReference>
<dbReference type="EMBL" id="MN740938">
    <property type="protein sequence ID" value="QHU18811.1"/>
    <property type="molecule type" value="Genomic_DNA"/>
</dbReference>
<dbReference type="InterPro" id="IPR029063">
    <property type="entry name" value="SAM-dependent_MTases_sf"/>
</dbReference>
<dbReference type="SUPFAM" id="SSF53335">
    <property type="entry name" value="S-adenosyl-L-methionine-dependent methyltransferases"/>
    <property type="match status" value="1"/>
</dbReference>
<dbReference type="Gene3D" id="3.40.50.150">
    <property type="entry name" value="Vaccinia Virus protein VP39"/>
    <property type="match status" value="1"/>
</dbReference>
<name>A0A6C0KNQ3_9ZZZZ</name>
<dbReference type="InterPro" id="IPR029044">
    <property type="entry name" value="Nucleotide-diphossugar_trans"/>
</dbReference>
<dbReference type="Pfam" id="PF13578">
    <property type="entry name" value="Methyltransf_24"/>
    <property type="match status" value="1"/>
</dbReference>
<sequence>MEVITLNNHEYYVKPGEFTVTPHEEYNNLIIYPKVGALERIIGLLNDIVEHIPHPTLSIHGWTDGGFVPIGCSNVYEKVYVYPTEQVVRTSNIPSNVVFHEPCLNPTVVFIPHKDTKVNIQPTSYVLCDRSIELEANEFLIVPLTKTNWILYVPRSYFTEFNASFRYYFDNKGQFRYDNLIHLCIMVKNAGPLFEKVLTENMHAIDRWTILDTGSTDGTQDIIRRVLRDKKGTLYEEPFINFRESRNRCLNLAGTNCKYLVMLDDTYALRYDLRVFLDTVRGDQFASSYSLLILSDDVEYYSNRVTFSEKGLRYIYTIHEVIQDTNNKTNVVIPKQAAYIHDHRAEYMEKRTMDRKRYDLQLLHDMVRDDPTNPRHYYYLAQTYNLLEDYENASYWFRKRAFTELKGHDQEAVDSCFELARMYNFKMNKPWAECKELYEKSYEMDKTRPEALYFIGIHYYLEDDKHTAYQYFKDAFAIGYPIHAQFSLKPTLSFHFLPKFLAPLCYDYKNWQLGFDACKLFMENNQPNADQYSTMQSWFSIFQLLCTIPAGNHILPHAVTKPNIVFVADGNWNTWTGRDILTKGMGGSETYIVEIARWVQASGAYNVFVFCNCLTSELFEGVTYLPLRAYSTFIFNNYIHTSIISRFSEYIPLTMEGFVDNVYLVLHDLGPTGTIIPMNSKLRKILCLTKWHEQYFLETFGSFTNRTDFFYYGIDPSRFKPSPKVKNSFIYSSFPNRGLLPLLQMWPAIKRALPDAVLHVYSDIHGKWVNDVAKDQMDEIRRILNNKIEGVVMHGWVSKPELADAWSKASVWFYPCIFKETFCLTALEAAASKTVAISTPLAALQETVGDRGLLIPGDPMEKEWQNRAVQELLHVLQDPIRMADLVERNYQWAQSIPWKQRGNEFKAKYLDIHDTYVGEMGNWVDDLPANGGHKQRFEEALSLAKPKRILEIGTYAGRSLIEMMKRCPDSTGVAIDLWTDYNEDNISILKNIQENNIESLFKTNVKYAGMEHRVRSFKGDSVDRLTELLVQRETFDFIYVDGSHTCLDCYTDMILAWKLLVPGGTMAVDDVLYNYDKVMAGDLLGYPLKAKETFMTKYKGQYEVISDSYRLFIKKL</sequence>
<dbReference type="InterPro" id="IPR011990">
    <property type="entry name" value="TPR-like_helical_dom_sf"/>
</dbReference>
<evidence type="ECO:0000313" key="2">
    <source>
        <dbReference type="EMBL" id="QHU18811.1"/>
    </source>
</evidence>
<dbReference type="GO" id="GO:0016757">
    <property type="term" value="F:glycosyltransferase activity"/>
    <property type="evidence" value="ECO:0007669"/>
    <property type="project" value="TreeGrafter"/>
</dbReference>
<dbReference type="SUPFAM" id="SSF53756">
    <property type="entry name" value="UDP-Glycosyltransferase/glycogen phosphorylase"/>
    <property type="match status" value="1"/>
</dbReference>
<evidence type="ECO:0000256" key="1">
    <source>
        <dbReference type="ARBA" id="ARBA00022679"/>
    </source>
</evidence>